<feature type="non-terminal residue" evidence="1">
    <location>
        <position position="1"/>
    </location>
</feature>
<protein>
    <submittedName>
        <fullName evidence="1">Uncharacterized protein</fullName>
    </submittedName>
</protein>
<evidence type="ECO:0000313" key="1">
    <source>
        <dbReference type="EMBL" id="KAI5066716.1"/>
    </source>
</evidence>
<comment type="caution">
    <text evidence="1">The sequence shown here is derived from an EMBL/GenBank/DDBJ whole genome shotgun (WGS) entry which is preliminary data.</text>
</comment>
<keyword evidence="2" id="KW-1185">Reference proteome</keyword>
<organism evidence="1 2">
    <name type="scientific">Adiantum capillus-veneris</name>
    <name type="common">Maidenhair fern</name>
    <dbReference type="NCBI Taxonomy" id="13818"/>
    <lineage>
        <taxon>Eukaryota</taxon>
        <taxon>Viridiplantae</taxon>
        <taxon>Streptophyta</taxon>
        <taxon>Embryophyta</taxon>
        <taxon>Tracheophyta</taxon>
        <taxon>Polypodiopsida</taxon>
        <taxon>Polypodiidae</taxon>
        <taxon>Polypodiales</taxon>
        <taxon>Pteridineae</taxon>
        <taxon>Pteridaceae</taxon>
        <taxon>Vittarioideae</taxon>
        <taxon>Adiantum</taxon>
    </lineage>
</organism>
<proteinExistence type="predicted"/>
<dbReference type="AlphaFoldDB" id="A0A9D4ZBJ7"/>
<evidence type="ECO:0000313" key="2">
    <source>
        <dbReference type="Proteomes" id="UP000886520"/>
    </source>
</evidence>
<gene>
    <name evidence="1" type="ORF">GOP47_0019340</name>
</gene>
<reference evidence="1" key="1">
    <citation type="submission" date="2021-01" db="EMBL/GenBank/DDBJ databases">
        <title>Adiantum capillus-veneris genome.</title>
        <authorList>
            <person name="Fang Y."/>
            <person name="Liao Q."/>
        </authorList>
    </citation>
    <scope>NUCLEOTIDE SEQUENCE</scope>
    <source>
        <strain evidence="1">H3</strain>
        <tissue evidence="1">Leaf</tissue>
    </source>
</reference>
<sequence>SVCVCVCVDVRERETERERLFGDRSILLCLRTCCHGEIQTDLLKTIEEMGRKAGCMLNASNDSSTDDEILLLEDVQALGVRAVSKEEAGNPITPEVFLQH</sequence>
<dbReference type="Proteomes" id="UP000886520">
    <property type="component" value="Chromosome 18"/>
</dbReference>
<accession>A0A9D4ZBJ7</accession>
<dbReference type="EMBL" id="JABFUD020000018">
    <property type="protein sequence ID" value="KAI5066716.1"/>
    <property type="molecule type" value="Genomic_DNA"/>
</dbReference>
<name>A0A9D4ZBJ7_ADICA</name>